<name>A0ABM7NYH9_9BACT</name>
<evidence type="ECO:0000256" key="1">
    <source>
        <dbReference type="ARBA" id="ARBA00004442"/>
    </source>
</evidence>
<keyword evidence="4" id="KW-0472">Membrane</keyword>
<keyword evidence="5" id="KW-0998">Cell outer membrane</keyword>
<evidence type="ECO:0000256" key="5">
    <source>
        <dbReference type="ARBA" id="ARBA00023237"/>
    </source>
</evidence>
<dbReference type="InterPro" id="IPR012944">
    <property type="entry name" value="SusD_RagB_dom"/>
</dbReference>
<dbReference type="RefSeq" id="WP_207153216.1">
    <property type="nucleotide sequence ID" value="NZ_AP024484.1"/>
</dbReference>
<evidence type="ECO:0000259" key="7">
    <source>
        <dbReference type="Pfam" id="PF07980"/>
    </source>
</evidence>
<evidence type="ECO:0000256" key="4">
    <source>
        <dbReference type="ARBA" id="ARBA00023136"/>
    </source>
</evidence>
<evidence type="ECO:0000259" key="8">
    <source>
        <dbReference type="Pfam" id="PF14322"/>
    </source>
</evidence>
<organism evidence="9 10">
    <name type="scientific">Prevotella herbatica</name>
    <dbReference type="NCBI Taxonomy" id="2801997"/>
    <lineage>
        <taxon>Bacteria</taxon>
        <taxon>Pseudomonadati</taxon>
        <taxon>Bacteroidota</taxon>
        <taxon>Bacteroidia</taxon>
        <taxon>Bacteroidales</taxon>
        <taxon>Prevotellaceae</taxon>
        <taxon>Prevotella</taxon>
    </lineage>
</organism>
<protein>
    <submittedName>
        <fullName evidence="9">Starch-binding protein</fullName>
    </submittedName>
</protein>
<comment type="subcellular location">
    <subcellularLocation>
        <location evidence="1">Cell outer membrane</location>
    </subcellularLocation>
</comment>
<gene>
    <name evidence="9" type="ORF">prwr041_14670</name>
</gene>
<evidence type="ECO:0000256" key="2">
    <source>
        <dbReference type="ARBA" id="ARBA00006275"/>
    </source>
</evidence>
<reference evidence="9 10" key="1">
    <citation type="journal article" date="2022" name="Int. J. Syst. Evol. Microbiol.">
        <title>Prevotella herbatica sp. nov., a plant polysaccharide-decomposing anaerobic bacterium isolated from a methanogenic reactor.</title>
        <authorList>
            <person name="Uek A."/>
            <person name="Tonouchi A."/>
            <person name="Kaku N."/>
            <person name="Ueki K."/>
        </authorList>
    </citation>
    <scope>NUCLEOTIDE SEQUENCE [LARGE SCALE GENOMIC DNA]</scope>
    <source>
        <strain evidence="9 10">WR041</strain>
    </source>
</reference>
<proteinExistence type="inferred from homology"/>
<dbReference type="Pfam" id="PF14322">
    <property type="entry name" value="SusD-like_3"/>
    <property type="match status" value="1"/>
</dbReference>
<dbReference type="Proteomes" id="UP001319045">
    <property type="component" value="Chromosome"/>
</dbReference>
<feature type="domain" description="RagB/SusD" evidence="7">
    <location>
        <begin position="342"/>
        <end position="567"/>
    </location>
</feature>
<dbReference type="EMBL" id="AP024484">
    <property type="protein sequence ID" value="BCS85574.1"/>
    <property type="molecule type" value="Genomic_DNA"/>
</dbReference>
<feature type="domain" description="SusD-like N-terminal" evidence="8">
    <location>
        <begin position="22"/>
        <end position="221"/>
    </location>
</feature>
<dbReference type="InterPro" id="IPR011990">
    <property type="entry name" value="TPR-like_helical_dom_sf"/>
</dbReference>
<dbReference type="SUPFAM" id="SSF48452">
    <property type="entry name" value="TPR-like"/>
    <property type="match status" value="1"/>
</dbReference>
<dbReference type="Gene3D" id="1.25.40.390">
    <property type="match status" value="1"/>
</dbReference>
<comment type="similarity">
    <text evidence="2">Belongs to the SusD family.</text>
</comment>
<feature type="chain" id="PRO_5045902772" evidence="6">
    <location>
        <begin position="21"/>
        <end position="668"/>
    </location>
</feature>
<evidence type="ECO:0000313" key="9">
    <source>
        <dbReference type="EMBL" id="BCS85574.1"/>
    </source>
</evidence>
<evidence type="ECO:0000256" key="6">
    <source>
        <dbReference type="SAM" id="SignalP"/>
    </source>
</evidence>
<dbReference type="Pfam" id="PF07980">
    <property type="entry name" value="SusD_RagB"/>
    <property type="match status" value="1"/>
</dbReference>
<accession>A0ABM7NYH9</accession>
<sequence length="668" mass="75321">MKLYKIHILALAMSVGLVSCNDYLKQDPPSYLTPESFYTTESQVQAVANQFYQDVLPGHGAWDYGTYNNDNNTDNQTSWSPDNKFGTGLYKTSNTNGDWSWSNIRNINYQLNQILTKYKAGGISGSDVNIRQYIGEIYFMRAYCYFDLLKKFGDLPIITAPLADNEAILVAADKRQPCNEVARFIVSDLDSAVTYMKEDFESKHTRVSTDAALLFKSRVALFEGSWLTNFAGTPFVPQGTGWPGATKDYNKNYAYPSGSIDKEAQYFFQLAVDASEKVAEKYKNQLVTNTGKIPQSLSDANNPYFNIWGTTDCSNTPEVLLWRQYSTSLGVNNDVEVAVQAGDIGTGFTRSLIEGYLMKDGKPIYASDYQYCDTSLTQVATNRDPRLTIFLKVPGQTNCFKNMSSSEDHYVQVEPVPNIKSKTSETGYVTGYTIRKGGTFDRQLCGNGKSYNACEIFRATEALLNYMEAEYMLTNNLSSGRILEYWKIVRQKAGFSGAAIDPTVTIQATDMSKETRDWGAYTAGQLLTDKVLYNIRRERRSELLAEGLRGMDLQRWRSYDQLMTTPCHVEGFHLWNTPMQGWYTGLKGDGSSSSNVSSPNLSEYYRPLEVVMANNNFKDGLTWHMAHYLEPLPIRQFLLTASDHASIDQSPLYQNPYWPTTTDQPAEK</sequence>
<evidence type="ECO:0000313" key="10">
    <source>
        <dbReference type="Proteomes" id="UP001319045"/>
    </source>
</evidence>
<feature type="signal peptide" evidence="6">
    <location>
        <begin position="1"/>
        <end position="20"/>
    </location>
</feature>
<keyword evidence="10" id="KW-1185">Reference proteome</keyword>
<dbReference type="PROSITE" id="PS51257">
    <property type="entry name" value="PROKAR_LIPOPROTEIN"/>
    <property type="match status" value="1"/>
</dbReference>
<keyword evidence="3 6" id="KW-0732">Signal</keyword>
<evidence type="ECO:0000256" key="3">
    <source>
        <dbReference type="ARBA" id="ARBA00022729"/>
    </source>
</evidence>
<dbReference type="InterPro" id="IPR033985">
    <property type="entry name" value="SusD-like_N"/>
</dbReference>